<dbReference type="HOGENOM" id="CLU_105095_1_0_6"/>
<dbReference type="PATRIC" id="fig|754477.3.peg.443"/>
<dbReference type="KEGG" id="mec:Q7C_448"/>
<reference evidence="1 2" key="1">
    <citation type="journal article" date="2012" name="J. Bacteriol.">
        <title>Complete genome sequences of Methylophaga sp. strain JAM1 and Methylophaga sp. strain JAM7.</title>
        <authorList>
            <person name="Villeneuve C."/>
            <person name="Martineau C."/>
            <person name="Mauffrey F."/>
            <person name="Villemur R."/>
        </authorList>
    </citation>
    <scope>NUCLEOTIDE SEQUENCE [LARGE SCALE GENOMIC DNA]</scope>
    <source>
        <strain evidence="1 2">JAM7</strain>
    </source>
</reference>
<dbReference type="Proteomes" id="UP000009145">
    <property type="component" value="Chromosome"/>
</dbReference>
<keyword evidence="2" id="KW-1185">Reference proteome</keyword>
<proteinExistence type="predicted"/>
<evidence type="ECO:0008006" key="3">
    <source>
        <dbReference type="Google" id="ProtNLM"/>
    </source>
</evidence>
<protein>
    <recommendedName>
        <fullName evidence="3">Lytic murein transglycosylase</fullName>
    </recommendedName>
</protein>
<dbReference type="EMBL" id="CP003380">
    <property type="protein sequence ID" value="AFJ01623.1"/>
    <property type="molecule type" value="Genomic_DNA"/>
</dbReference>
<dbReference type="eggNOG" id="ENOG502Z7I2">
    <property type="taxonomic scope" value="Bacteria"/>
</dbReference>
<evidence type="ECO:0000313" key="1">
    <source>
        <dbReference type="EMBL" id="AFJ01623.1"/>
    </source>
</evidence>
<gene>
    <name evidence="1" type="ordered locus">Q7C_448</name>
</gene>
<dbReference type="RefSeq" id="WP_014703073.1">
    <property type="nucleotide sequence ID" value="NC_017856.1"/>
</dbReference>
<organism evidence="1 2">
    <name type="scientific">Methylophaga frappieri (strain ATCC BAA-2434 / DSM 25690 / JAM7)</name>
    <dbReference type="NCBI Taxonomy" id="754477"/>
    <lineage>
        <taxon>Bacteria</taxon>
        <taxon>Pseudomonadati</taxon>
        <taxon>Pseudomonadota</taxon>
        <taxon>Gammaproteobacteria</taxon>
        <taxon>Thiotrichales</taxon>
        <taxon>Piscirickettsiaceae</taxon>
        <taxon>Methylophaga</taxon>
    </lineage>
</organism>
<dbReference type="STRING" id="754477.Q7C_448"/>
<dbReference type="AlphaFoldDB" id="I1YFD0"/>
<name>I1YFD0_METFJ</name>
<evidence type="ECO:0000313" key="2">
    <source>
        <dbReference type="Proteomes" id="UP000009145"/>
    </source>
</evidence>
<sequence precursor="true">MLKRIIKITVLILFALLAVLSLALIPSPQPDAPKPWDIDIHTDGQPIVMGIHLGEDSYRDAQQIWHDSGEIALFSEDDKVESAEVFFDRINLAGLSAKIVVNLAVSDNTLKTMAERGRSRQLQPSGARRIEPAYDDRQTLLDAPIVAITYLPNFRPDVAMLQSRFGQPDKISLDKADPDAEIWHYPSLGLTIRVYPDDKPVLLYQTL</sequence>
<accession>I1YFD0</accession>